<gene>
    <name evidence="1" type="ORF">D8M04_16240</name>
</gene>
<dbReference type="RefSeq" id="WP_121524466.1">
    <property type="nucleotide sequence ID" value="NZ_RCHR01000006.1"/>
</dbReference>
<accession>A0A498DAW6</accession>
<organism evidence="1 2">
    <name type="scientific">Oceanobacillus piezotolerans</name>
    <dbReference type="NCBI Taxonomy" id="2448030"/>
    <lineage>
        <taxon>Bacteria</taxon>
        <taxon>Bacillati</taxon>
        <taxon>Bacillota</taxon>
        <taxon>Bacilli</taxon>
        <taxon>Bacillales</taxon>
        <taxon>Bacillaceae</taxon>
        <taxon>Oceanobacillus</taxon>
    </lineage>
</organism>
<keyword evidence="2" id="KW-1185">Reference proteome</keyword>
<proteinExistence type="predicted"/>
<dbReference type="AlphaFoldDB" id="A0A498DAW6"/>
<protein>
    <submittedName>
        <fullName evidence="1">Uncharacterized protein</fullName>
    </submittedName>
</protein>
<dbReference type="EMBL" id="RCHR01000006">
    <property type="protein sequence ID" value="RLL42128.1"/>
    <property type="molecule type" value="Genomic_DNA"/>
</dbReference>
<sequence length="116" mass="13603">MDVILKEEITKEMAAQIYQAYPFLWGKFGRNGYERTAEDNMHHLNHLELAYEMGDINLFLDYTKWLQGILTSRNVGTDLIVDNFNRLIEVIPEKTEQKEADAYLHCLNQAVLLLKR</sequence>
<evidence type="ECO:0000313" key="1">
    <source>
        <dbReference type="EMBL" id="RLL42128.1"/>
    </source>
</evidence>
<dbReference type="Proteomes" id="UP000270219">
    <property type="component" value="Unassembled WGS sequence"/>
</dbReference>
<reference evidence="1 2" key="1">
    <citation type="submission" date="2018-10" db="EMBL/GenBank/DDBJ databases">
        <title>Oceanobacillus sp. YLB-02 draft genome.</title>
        <authorList>
            <person name="Yu L."/>
        </authorList>
    </citation>
    <scope>NUCLEOTIDE SEQUENCE [LARGE SCALE GENOMIC DNA]</scope>
    <source>
        <strain evidence="1 2">YLB-02</strain>
    </source>
</reference>
<comment type="caution">
    <text evidence="1">The sequence shown here is derived from an EMBL/GenBank/DDBJ whole genome shotgun (WGS) entry which is preliminary data.</text>
</comment>
<dbReference type="OrthoDB" id="2376384at2"/>
<name>A0A498DAW6_9BACI</name>
<evidence type="ECO:0000313" key="2">
    <source>
        <dbReference type="Proteomes" id="UP000270219"/>
    </source>
</evidence>